<accession>A0A4C1UHH7</accession>
<organism evidence="2 3">
    <name type="scientific">Eumeta variegata</name>
    <name type="common">Bagworm moth</name>
    <name type="synonym">Eumeta japonica</name>
    <dbReference type="NCBI Taxonomy" id="151549"/>
    <lineage>
        <taxon>Eukaryota</taxon>
        <taxon>Metazoa</taxon>
        <taxon>Ecdysozoa</taxon>
        <taxon>Arthropoda</taxon>
        <taxon>Hexapoda</taxon>
        <taxon>Insecta</taxon>
        <taxon>Pterygota</taxon>
        <taxon>Neoptera</taxon>
        <taxon>Endopterygota</taxon>
        <taxon>Lepidoptera</taxon>
        <taxon>Glossata</taxon>
        <taxon>Ditrysia</taxon>
        <taxon>Tineoidea</taxon>
        <taxon>Psychidae</taxon>
        <taxon>Oiketicinae</taxon>
        <taxon>Eumeta</taxon>
    </lineage>
</organism>
<evidence type="ECO:0000313" key="2">
    <source>
        <dbReference type="EMBL" id="GBP25865.1"/>
    </source>
</evidence>
<keyword evidence="1" id="KW-0732">Signal</keyword>
<keyword evidence="3" id="KW-1185">Reference proteome</keyword>
<evidence type="ECO:0000313" key="3">
    <source>
        <dbReference type="Proteomes" id="UP000299102"/>
    </source>
</evidence>
<proteinExistence type="predicted"/>
<name>A0A4C1UHH7_EUMVA</name>
<evidence type="ECO:0000256" key="1">
    <source>
        <dbReference type="SAM" id="SignalP"/>
    </source>
</evidence>
<dbReference type="Proteomes" id="UP000299102">
    <property type="component" value="Unassembled WGS sequence"/>
</dbReference>
<gene>
    <name evidence="2" type="ORF">EVAR_81746_1</name>
</gene>
<feature type="chain" id="PRO_5020038160" description="Secreted protein" evidence="1">
    <location>
        <begin position="22"/>
        <end position="89"/>
    </location>
</feature>
<evidence type="ECO:0008006" key="4">
    <source>
        <dbReference type="Google" id="ProtNLM"/>
    </source>
</evidence>
<feature type="signal peptide" evidence="1">
    <location>
        <begin position="1"/>
        <end position="21"/>
    </location>
</feature>
<comment type="caution">
    <text evidence="2">The sequence shown here is derived from an EMBL/GenBank/DDBJ whole genome shotgun (WGS) entry which is preliminary data.</text>
</comment>
<sequence>MMIMVTITVMMLMVIIELVTMSGTKSLARSPMLALNDGVTRNRHGASVGPVDHVETKWTRPKALRVKNCALIAALGRRPTLASPDLSQL</sequence>
<dbReference type="AlphaFoldDB" id="A0A4C1UHH7"/>
<protein>
    <recommendedName>
        <fullName evidence="4">Secreted protein</fullName>
    </recommendedName>
</protein>
<reference evidence="2 3" key="1">
    <citation type="journal article" date="2019" name="Commun. Biol.">
        <title>The bagworm genome reveals a unique fibroin gene that provides high tensile strength.</title>
        <authorList>
            <person name="Kono N."/>
            <person name="Nakamura H."/>
            <person name="Ohtoshi R."/>
            <person name="Tomita M."/>
            <person name="Numata K."/>
            <person name="Arakawa K."/>
        </authorList>
    </citation>
    <scope>NUCLEOTIDE SEQUENCE [LARGE SCALE GENOMIC DNA]</scope>
</reference>
<dbReference type="EMBL" id="BGZK01000173">
    <property type="protein sequence ID" value="GBP25865.1"/>
    <property type="molecule type" value="Genomic_DNA"/>
</dbReference>